<reference evidence="1 2" key="1">
    <citation type="submission" date="2019-03" db="EMBL/GenBank/DDBJ databases">
        <title>Genomic Encyclopedia of Type Strains, Phase IV (KMG-IV): sequencing the most valuable type-strain genomes for metagenomic binning, comparative biology and taxonomic classification.</title>
        <authorList>
            <person name="Goeker M."/>
        </authorList>
    </citation>
    <scope>NUCLEOTIDE SEQUENCE [LARGE SCALE GENOMIC DNA]</scope>
    <source>
        <strain evidence="1 2">DSM 100309</strain>
    </source>
</reference>
<evidence type="ECO:0000313" key="1">
    <source>
        <dbReference type="EMBL" id="TCV82317.1"/>
    </source>
</evidence>
<gene>
    <name evidence="1" type="ORF">EDC63_1228</name>
</gene>
<accession>A0A4R3XTY9</accession>
<proteinExistence type="predicted"/>
<dbReference type="Proteomes" id="UP000295367">
    <property type="component" value="Unassembled WGS sequence"/>
</dbReference>
<keyword evidence="2" id="KW-1185">Reference proteome</keyword>
<evidence type="ECO:0000313" key="2">
    <source>
        <dbReference type="Proteomes" id="UP000295367"/>
    </source>
</evidence>
<name>A0A4R3XTY9_9PROT</name>
<dbReference type="AlphaFoldDB" id="A0A4R3XTY9"/>
<comment type="caution">
    <text evidence="1">The sequence shown here is derived from an EMBL/GenBank/DDBJ whole genome shotgun (WGS) entry which is preliminary data.</text>
</comment>
<dbReference type="OrthoDB" id="6117634at2"/>
<sequence length="181" mass="20442">MRLPFIFLFVLLFSTPVVAEDIYICYNYSCAVQEKVSFSKSQLNHIKALFAKLPDAPSERNAISKAIGLLESFAGEQTPTFQDKGGNINDDGVDGRMDCIDHSTNTTSYLLLMQKIGLLKFHQVLSPVKRAPWLVNEHWAAQIEEKKDQHKFVVDSWFFDNGQPAAIFDLNDWMQGASPNV</sequence>
<organism evidence="1 2">
    <name type="scientific">Sulfurirhabdus autotrophica</name>
    <dbReference type="NCBI Taxonomy" id="1706046"/>
    <lineage>
        <taxon>Bacteria</taxon>
        <taxon>Pseudomonadati</taxon>
        <taxon>Pseudomonadota</taxon>
        <taxon>Betaproteobacteria</taxon>
        <taxon>Nitrosomonadales</taxon>
        <taxon>Sulfuricellaceae</taxon>
        <taxon>Sulfurirhabdus</taxon>
    </lineage>
</organism>
<dbReference type="EMBL" id="SMCO01000022">
    <property type="protein sequence ID" value="TCV82317.1"/>
    <property type="molecule type" value="Genomic_DNA"/>
</dbReference>
<dbReference type="RefSeq" id="WP_124948207.1">
    <property type="nucleotide sequence ID" value="NZ_BHVT01000077.1"/>
</dbReference>
<protein>
    <submittedName>
        <fullName evidence="1">Uncharacterized protein</fullName>
    </submittedName>
</protein>